<evidence type="ECO:0000313" key="2">
    <source>
        <dbReference type="EMBL" id="KWX03356.1"/>
    </source>
</evidence>
<dbReference type="Proteomes" id="UP000070659">
    <property type="component" value="Unassembled WGS sequence"/>
</dbReference>
<dbReference type="PATRIC" id="fig|1469144.10.peg.3409"/>
<dbReference type="STRING" id="1469144.LI90_3165"/>
<reference evidence="2 4" key="1">
    <citation type="submission" date="2015-02" db="EMBL/GenBank/DDBJ databases">
        <title>Physiological reanalysis, assessment of diazotrophy, and genome sequences of multiple isolates of Streptomyces thermoautotrophicus.</title>
        <authorList>
            <person name="MacKellar D.C."/>
            <person name="Lieber L."/>
            <person name="Norman J."/>
            <person name="Bolger A."/>
            <person name="Tobin C."/>
            <person name="Murray J.W."/>
            <person name="Prell J."/>
        </authorList>
    </citation>
    <scope>NUCLEOTIDE SEQUENCE [LARGE SCALE GENOMIC DNA]</scope>
    <source>
        <strain evidence="2 4">UBT1</strain>
    </source>
</reference>
<gene>
    <name evidence="1" type="ORF">LI90_3165</name>
    <name evidence="2" type="ORF">TH66_10360</name>
</gene>
<dbReference type="EMBL" id="LAXD01000001">
    <property type="protein sequence ID" value="KWX02124.1"/>
    <property type="molecule type" value="Genomic_DNA"/>
</dbReference>
<dbReference type="Pfam" id="PF19450">
    <property type="entry name" value="DUF5988"/>
    <property type="match status" value="1"/>
</dbReference>
<dbReference type="RefSeq" id="WP_066888986.1">
    <property type="nucleotide sequence ID" value="NZ_CP171739.1"/>
</dbReference>
<evidence type="ECO:0000313" key="3">
    <source>
        <dbReference type="Proteomes" id="UP000070188"/>
    </source>
</evidence>
<comment type="caution">
    <text evidence="2">The sequence shown here is derived from an EMBL/GenBank/DDBJ whole genome shotgun (WGS) entry which is preliminary data.</text>
</comment>
<evidence type="ECO:0000313" key="1">
    <source>
        <dbReference type="EMBL" id="KWX02124.1"/>
    </source>
</evidence>
<dbReference type="EMBL" id="JYIJ01000017">
    <property type="protein sequence ID" value="KWX03356.1"/>
    <property type="molecule type" value="Genomic_DNA"/>
</dbReference>
<dbReference type="InterPro" id="IPR046030">
    <property type="entry name" value="DUF5988"/>
</dbReference>
<reference evidence="3" key="3">
    <citation type="submission" date="2015-04" db="EMBL/GenBank/DDBJ databases">
        <title>Physiological reanalysis, assessment of diazotrophy, and genome sequences of multiple isolates of Streptomyces thermoautotrophicus.</title>
        <authorList>
            <person name="MacKellar D.C."/>
            <person name="Lieber L."/>
            <person name="Norman J."/>
            <person name="Bolger A."/>
            <person name="Tobin C."/>
            <person name="Murray J.W."/>
            <person name="Chang R."/>
            <person name="Ford T."/>
            <person name="Nguyen P.Q."/>
            <person name="Woodward J."/>
            <person name="Permingeat H."/>
            <person name="Joshi N.S."/>
            <person name="Silver P.A."/>
            <person name="Usadel B."/>
            <person name="Rutherford A.W."/>
            <person name="Friesen M."/>
            <person name="Prell J."/>
        </authorList>
    </citation>
    <scope>NUCLEOTIDE SEQUENCE [LARGE SCALE GENOMIC DNA]</scope>
    <source>
        <strain evidence="3">H1</strain>
    </source>
</reference>
<name>A0A132N049_9ACTN</name>
<accession>A0A132N049</accession>
<dbReference type="OrthoDB" id="3402203at2"/>
<protein>
    <submittedName>
        <fullName evidence="2">Uncharacterized protein</fullName>
    </submittedName>
</protein>
<proteinExistence type="predicted"/>
<dbReference type="Proteomes" id="UP000070188">
    <property type="component" value="Unassembled WGS sequence"/>
</dbReference>
<keyword evidence="3" id="KW-1185">Reference proteome</keyword>
<evidence type="ECO:0000313" key="4">
    <source>
        <dbReference type="Proteomes" id="UP000070659"/>
    </source>
</evidence>
<organism evidence="2 4">
    <name type="scientific">Carbonactinospora thermoautotrophica</name>
    <dbReference type="NCBI Taxonomy" id="1469144"/>
    <lineage>
        <taxon>Bacteria</taxon>
        <taxon>Bacillati</taxon>
        <taxon>Actinomycetota</taxon>
        <taxon>Actinomycetes</taxon>
        <taxon>Kitasatosporales</taxon>
        <taxon>Carbonactinosporaceae</taxon>
        <taxon>Carbonactinospora</taxon>
    </lineage>
</organism>
<sequence>MSESANALLEGGPADLPEQARRVRVVDLGQELKLPHRGGYEHFRPTGEHREIEGRRLAVFRWSDRTEIAE</sequence>
<reference evidence="1" key="2">
    <citation type="submission" date="2015-04" db="EMBL/GenBank/DDBJ databases">
        <title>Physiological reanalysis, assessment of diazotrophy, and genome sequences of multiple isolates of Streptomyces thermoautotrophicus.</title>
        <authorList>
            <person name="MacKellar D.C."/>
            <person name="Lieber L."/>
            <person name="Norman J."/>
            <person name="Bolger A."/>
            <person name="Tobin C."/>
            <person name="Murray J.W."/>
            <person name="Woodward J."/>
            <person name="Friesen M."/>
            <person name="Prell J."/>
        </authorList>
    </citation>
    <scope>NUCLEOTIDE SEQUENCE [LARGE SCALE GENOMIC DNA]</scope>
    <source>
        <strain evidence="1">H1</strain>
    </source>
</reference>
<dbReference type="AlphaFoldDB" id="A0A132N049"/>